<accession>A0A3P3TUT6</accession>
<dbReference type="Proteomes" id="UP000267017">
    <property type="component" value="Unassembled WGS sequence"/>
</dbReference>
<proteinExistence type="predicted"/>
<protein>
    <submittedName>
        <fullName evidence="1">Uncharacterized protein</fullName>
    </submittedName>
</protein>
<name>A0A3P3TUT6_9BACL</name>
<dbReference type="RefSeq" id="WP_128629815.1">
    <property type="nucleotide sequence ID" value="NZ_RRCN01000001.1"/>
</dbReference>
<keyword evidence="2" id="KW-1185">Reference proteome</keyword>
<reference evidence="1 2" key="1">
    <citation type="submission" date="2018-11" db="EMBL/GenBank/DDBJ databases">
        <title>Genome sequencing of Paenibacillus sp. KCOM 3021 (= ChDC PVNT-B20).</title>
        <authorList>
            <person name="Kook J.-K."/>
            <person name="Park S.-N."/>
            <person name="Lim Y.K."/>
        </authorList>
    </citation>
    <scope>NUCLEOTIDE SEQUENCE [LARGE SCALE GENOMIC DNA]</scope>
    <source>
        <strain evidence="1 2">KCOM 3021</strain>
    </source>
</reference>
<gene>
    <name evidence="1" type="ORF">EHV15_02075</name>
</gene>
<dbReference type="EMBL" id="RRCN01000001">
    <property type="protein sequence ID" value="RRJ61895.1"/>
    <property type="molecule type" value="Genomic_DNA"/>
</dbReference>
<evidence type="ECO:0000313" key="2">
    <source>
        <dbReference type="Proteomes" id="UP000267017"/>
    </source>
</evidence>
<comment type="caution">
    <text evidence="1">The sequence shown here is derived from an EMBL/GenBank/DDBJ whole genome shotgun (WGS) entry which is preliminary data.</text>
</comment>
<sequence length="65" mass="7132">MLVTGAKRADEIQNILLKIAASGLSGGLVNGLTVHNAKLTQRKITDKLYIKNIQAQISEHYKSKQ</sequence>
<organism evidence="1 2">
    <name type="scientific">Paenibacillus oralis</name>
    <dbReference type="NCBI Taxonomy" id="2490856"/>
    <lineage>
        <taxon>Bacteria</taxon>
        <taxon>Bacillati</taxon>
        <taxon>Bacillota</taxon>
        <taxon>Bacilli</taxon>
        <taxon>Bacillales</taxon>
        <taxon>Paenibacillaceae</taxon>
        <taxon>Paenibacillus</taxon>
    </lineage>
</organism>
<evidence type="ECO:0000313" key="1">
    <source>
        <dbReference type="EMBL" id="RRJ61895.1"/>
    </source>
</evidence>
<dbReference type="AlphaFoldDB" id="A0A3P3TUT6"/>